<dbReference type="EMBL" id="LFEH01000040">
    <property type="protein sequence ID" value="KMS79080.1"/>
    <property type="molecule type" value="Genomic_DNA"/>
</dbReference>
<name>A0ABR5HZA2_STRLW</name>
<comment type="caution">
    <text evidence="1">The sequence shown here is derived from an EMBL/GenBank/DDBJ whole genome shotgun (WGS) entry which is preliminary data.</text>
</comment>
<evidence type="ECO:0000313" key="1">
    <source>
        <dbReference type="EMBL" id="KMS79080.1"/>
    </source>
</evidence>
<dbReference type="RefSeq" id="WP_048572842.1">
    <property type="nucleotide sequence ID" value="NZ_LFEH01000040.1"/>
</dbReference>
<reference evidence="1 2" key="1">
    <citation type="submission" date="2015-06" db="EMBL/GenBank/DDBJ databases">
        <title>Draft genome sequence of Streptomyces leeuwenhoekii C58, which produces the novel lasso peptide, chaxapeptin.</title>
        <authorList>
            <person name="Yi Y."/>
            <person name="Hai D."/>
            <person name="Jaspars M."/>
            <person name="Sheng H."/>
            <person name="Rateb M.E."/>
            <person name="Bull A."/>
            <person name="Goodfellow M."/>
            <person name="Asenjo J.A."/>
            <person name="Ebel R."/>
        </authorList>
    </citation>
    <scope>NUCLEOTIDE SEQUENCE [LARGE SCALE GENOMIC DNA]</scope>
    <source>
        <strain evidence="1 2">C58</strain>
    </source>
</reference>
<sequence length="146" mass="16284">MTTQLPHDPYIDAVLNALTTAGLEPDDSWTGEDEVDRYDTGLDAGCTTMLDAHLVWMESSAHPHGIHLVWEHPAEQWQWAPRKADGSLERDLEFLPMLGRWSAPAAIVPVVRALLAGERLPEGHAPYWHEADAVRRAVTEWAGRTS</sequence>
<keyword evidence="2" id="KW-1185">Reference proteome</keyword>
<organism evidence="1 2">
    <name type="scientific">Streptomyces leeuwenhoekii</name>
    <dbReference type="NCBI Taxonomy" id="1437453"/>
    <lineage>
        <taxon>Bacteria</taxon>
        <taxon>Bacillati</taxon>
        <taxon>Actinomycetota</taxon>
        <taxon>Actinomycetes</taxon>
        <taxon>Kitasatosporales</taxon>
        <taxon>Streptomycetaceae</taxon>
        <taxon>Streptomyces</taxon>
    </lineage>
</organism>
<evidence type="ECO:0000313" key="2">
    <source>
        <dbReference type="Proteomes" id="UP000037274"/>
    </source>
</evidence>
<dbReference type="Proteomes" id="UP000037274">
    <property type="component" value="Unassembled WGS sequence"/>
</dbReference>
<accession>A0ABR5HZA2</accession>
<gene>
    <name evidence="1" type="ORF">ACH49_13565</name>
</gene>
<protein>
    <submittedName>
        <fullName evidence="1">Uncharacterized protein</fullName>
    </submittedName>
</protein>
<proteinExistence type="predicted"/>